<evidence type="ECO:0000259" key="11">
    <source>
        <dbReference type="Pfam" id="PF02518"/>
    </source>
</evidence>
<feature type="transmembrane region" description="Helical" evidence="10">
    <location>
        <begin position="180"/>
        <end position="198"/>
    </location>
</feature>
<gene>
    <name evidence="13" type="ORF">HMPREF9451_00943</name>
</gene>
<dbReference type="PANTHER" id="PTHR24421">
    <property type="entry name" value="NITRATE/NITRITE SENSOR PROTEIN NARX-RELATED"/>
    <property type="match status" value="1"/>
</dbReference>
<dbReference type="GO" id="GO:0000155">
    <property type="term" value="F:phosphorelay sensor kinase activity"/>
    <property type="evidence" value="ECO:0007669"/>
    <property type="project" value="InterPro"/>
</dbReference>
<keyword evidence="10" id="KW-0812">Transmembrane</keyword>
<dbReference type="Proteomes" id="UP000006069">
    <property type="component" value="Unassembled WGS sequence"/>
</dbReference>
<evidence type="ECO:0000256" key="6">
    <source>
        <dbReference type="ARBA" id="ARBA00022777"/>
    </source>
</evidence>
<feature type="domain" description="Histidine kinase/HSP90-like ATPase" evidence="11">
    <location>
        <begin position="339"/>
        <end position="427"/>
    </location>
</feature>
<keyword evidence="10" id="KW-0472">Membrane</keyword>
<protein>
    <recommendedName>
        <fullName evidence="2">histidine kinase</fullName>
        <ecNumber evidence="2">2.7.13.3</ecNumber>
    </recommendedName>
</protein>
<evidence type="ECO:0000256" key="10">
    <source>
        <dbReference type="SAM" id="Phobius"/>
    </source>
</evidence>
<evidence type="ECO:0000313" key="13">
    <source>
        <dbReference type="EMBL" id="EJZ83438.1"/>
    </source>
</evidence>
<dbReference type="Gene3D" id="3.30.565.10">
    <property type="entry name" value="Histidine kinase-like ATPase, C-terminal domain"/>
    <property type="match status" value="1"/>
</dbReference>
<keyword evidence="7" id="KW-0067">ATP-binding</keyword>
<feature type="transmembrane region" description="Helical" evidence="10">
    <location>
        <begin position="76"/>
        <end position="101"/>
    </location>
</feature>
<dbReference type="PATRIC" id="fig|742818.3.peg.998"/>
<evidence type="ECO:0000256" key="3">
    <source>
        <dbReference type="ARBA" id="ARBA00022553"/>
    </source>
</evidence>
<reference evidence="13 14" key="1">
    <citation type="submission" date="2012-08" db="EMBL/GenBank/DDBJ databases">
        <title>The Genome Sequence of Slackia piriformis YIT 12062.</title>
        <authorList>
            <consortium name="The Broad Institute Genome Sequencing Platform"/>
            <person name="Earl A."/>
            <person name="Ward D."/>
            <person name="Feldgarden M."/>
            <person name="Gevers D."/>
            <person name="Morotomi M."/>
            <person name="Walker B."/>
            <person name="Young S.K."/>
            <person name="Zeng Q."/>
            <person name="Gargeya S."/>
            <person name="Fitzgerald M."/>
            <person name="Haas B."/>
            <person name="Abouelleil A."/>
            <person name="Alvarado L."/>
            <person name="Arachchi H.M."/>
            <person name="Berlin A.M."/>
            <person name="Chapman S.B."/>
            <person name="Goldberg J."/>
            <person name="Griggs A."/>
            <person name="Gujja S."/>
            <person name="Hansen M."/>
            <person name="Howarth C."/>
            <person name="Imamovic A."/>
            <person name="Larimer J."/>
            <person name="McCowen C."/>
            <person name="Montmayeur A."/>
            <person name="Murphy C."/>
            <person name="Neiman D."/>
            <person name="Pearson M."/>
            <person name="Priest M."/>
            <person name="Roberts A."/>
            <person name="Saif S."/>
            <person name="Shea T."/>
            <person name="Sisk P."/>
            <person name="Sykes S."/>
            <person name="Wortman J."/>
            <person name="Nusbaum C."/>
            <person name="Birren B."/>
        </authorList>
    </citation>
    <scope>NUCLEOTIDE SEQUENCE [LARGE SCALE GENOMIC DNA]</scope>
    <source>
        <strain evidence="13 14">YIT 12062</strain>
    </source>
</reference>
<keyword evidence="6" id="KW-0418">Kinase</keyword>
<dbReference type="CDD" id="cd16917">
    <property type="entry name" value="HATPase_UhpB-NarQ-NarX-like"/>
    <property type="match status" value="1"/>
</dbReference>
<evidence type="ECO:0000256" key="4">
    <source>
        <dbReference type="ARBA" id="ARBA00022679"/>
    </source>
</evidence>
<dbReference type="FunCoup" id="K0YJM8">
    <property type="interactions" value="1"/>
</dbReference>
<evidence type="ECO:0000256" key="1">
    <source>
        <dbReference type="ARBA" id="ARBA00000085"/>
    </source>
</evidence>
<feature type="domain" description="Signal transduction histidine kinase subgroup 3 dimerisation and phosphoacceptor" evidence="12">
    <location>
        <begin position="227"/>
        <end position="292"/>
    </location>
</feature>
<keyword evidence="5" id="KW-0547">Nucleotide-binding</keyword>
<sequence length="433" mass="46645">MKNTMHTLRQRFSSFSDDVQQRRFLDAARPAEEDALRASDWVVDAGIALIAFLFGCGQLFLASTSVIYVDGPFREMAGLVNIVPNMYAYGALAFTTLPLVLRRVAPWPTLAIVLACFFFSSGYMSGFALSAIGPMVAVCSLSYLLDRRHAVVAGLLTATVMLLAPTPLPSETLATVMRTQNLIFVVAAALAGFALRTYRAYMAETHRRLEEAERSREELAARRVAEERVRIARDVHDITAHSLSAVAIQAAAAERLVDSDPAAAKEAIADIRLVSKGALDEIRSMIGVLRGDEKPETAPSEGTERLADVVEYLRRASLEVTCATKGYRREDVPAIVDMALFSLVREAATNTVRHAQANSVDILLRSTATQASLVFSDDGVGLADDVAASAPGHGLEGMKERIEALGGVFSIDGSHGGCVLKAEIPLEGGRYGL</sequence>
<evidence type="ECO:0000256" key="8">
    <source>
        <dbReference type="ARBA" id="ARBA00023012"/>
    </source>
</evidence>
<dbReference type="EC" id="2.7.13.3" evidence="2"/>
<keyword evidence="8" id="KW-0902">Two-component regulatory system</keyword>
<dbReference type="HOGENOM" id="CLU_000445_20_1_11"/>
<dbReference type="GO" id="GO:0046983">
    <property type="term" value="F:protein dimerization activity"/>
    <property type="evidence" value="ECO:0007669"/>
    <property type="project" value="InterPro"/>
</dbReference>
<keyword evidence="3" id="KW-0597">Phosphoprotein</keyword>
<evidence type="ECO:0000313" key="14">
    <source>
        <dbReference type="Proteomes" id="UP000006069"/>
    </source>
</evidence>
<evidence type="ECO:0000256" key="2">
    <source>
        <dbReference type="ARBA" id="ARBA00012438"/>
    </source>
</evidence>
<dbReference type="PANTHER" id="PTHR24421:SF10">
    <property type="entry name" value="NITRATE_NITRITE SENSOR PROTEIN NARQ"/>
    <property type="match status" value="1"/>
</dbReference>
<feature type="coiled-coil region" evidence="9">
    <location>
        <begin position="202"/>
        <end position="229"/>
    </location>
</feature>
<dbReference type="InterPro" id="IPR050482">
    <property type="entry name" value="Sensor_HK_TwoCompSys"/>
</dbReference>
<comment type="catalytic activity">
    <reaction evidence="1">
        <text>ATP + protein L-histidine = ADP + protein N-phospho-L-histidine.</text>
        <dbReference type="EC" id="2.7.13.3"/>
    </reaction>
</comment>
<dbReference type="SUPFAM" id="SSF55874">
    <property type="entry name" value="ATPase domain of HSP90 chaperone/DNA topoisomerase II/histidine kinase"/>
    <property type="match status" value="1"/>
</dbReference>
<dbReference type="InterPro" id="IPR003594">
    <property type="entry name" value="HATPase_dom"/>
</dbReference>
<dbReference type="GO" id="GO:0016020">
    <property type="term" value="C:membrane"/>
    <property type="evidence" value="ECO:0007669"/>
    <property type="project" value="InterPro"/>
</dbReference>
<name>K0YJM8_9ACTN</name>
<evidence type="ECO:0000259" key="12">
    <source>
        <dbReference type="Pfam" id="PF07730"/>
    </source>
</evidence>
<dbReference type="InParanoid" id="K0YJM8"/>
<organism evidence="13 14">
    <name type="scientific">Slackia piriformis YIT 12062</name>
    <dbReference type="NCBI Taxonomy" id="742818"/>
    <lineage>
        <taxon>Bacteria</taxon>
        <taxon>Bacillati</taxon>
        <taxon>Actinomycetota</taxon>
        <taxon>Coriobacteriia</taxon>
        <taxon>Eggerthellales</taxon>
        <taxon>Eggerthellaceae</taxon>
        <taxon>Slackia</taxon>
    </lineage>
</organism>
<evidence type="ECO:0000256" key="5">
    <source>
        <dbReference type="ARBA" id="ARBA00022741"/>
    </source>
</evidence>
<accession>K0YJM8</accession>
<dbReference type="InterPro" id="IPR036890">
    <property type="entry name" value="HATPase_C_sf"/>
</dbReference>
<keyword evidence="9" id="KW-0175">Coiled coil</keyword>
<evidence type="ECO:0000256" key="7">
    <source>
        <dbReference type="ARBA" id="ARBA00022840"/>
    </source>
</evidence>
<feature type="transmembrane region" description="Helical" evidence="10">
    <location>
        <begin position="45"/>
        <end position="69"/>
    </location>
</feature>
<dbReference type="eggNOG" id="COG4585">
    <property type="taxonomic scope" value="Bacteria"/>
</dbReference>
<evidence type="ECO:0000256" key="9">
    <source>
        <dbReference type="SAM" id="Coils"/>
    </source>
</evidence>
<keyword evidence="14" id="KW-1185">Reference proteome</keyword>
<dbReference type="GO" id="GO:0005524">
    <property type="term" value="F:ATP binding"/>
    <property type="evidence" value="ECO:0007669"/>
    <property type="project" value="UniProtKB-KW"/>
</dbReference>
<dbReference type="Gene3D" id="1.20.5.1930">
    <property type="match status" value="1"/>
</dbReference>
<feature type="transmembrane region" description="Helical" evidence="10">
    <location>
        <begin position="150"/>
        <end position="168"/>
    </location>
</feature>
<dbReference type="Pfam" id="PF02518">
    <property type="entry name" value="HATPase_c"/>
    <property type="match status" value="1"/>
</dbReference>
<dbReference type="Pfam" id="PF07730">
    <property type="entry name" value="HisKA_3"/>
    <property type="match status" value="1"/>
</dbReference>
<keyword evidence="10" id="KW-1133">Transmembrane helix</keyword>
<dbReference type="AlphaFoldDB" id="K0YJM8"/>
<proteinExistence type="predicted"/>
<dbReference type="InterPro" id="IPR011712">
    <property type="entry name" value="Sig_transdc_His_kin_sub3_dim/P"/>
</dbReference>
<comment type="caution">
    <text evidence="13">The sequence shown here is derived from an EMBL/GenBank/DDBJ whole genome shotgun (WGS) entry which is preliminary data.</text>
</comment>
<dbReference type="EMBL" id="ADMD01000007">
    <property type="protein sequence ID" value="EJZ83438.1"/>
    <property type="molecule type" value="Genomic_DNA"/>
</dbReference>
<keyword evidence="4" id="KW-0808">Transferase</keyword>
<feature type="transmembrane region" description="Helical" evidence="10">
    <location>
        <begin position="107"/>
        <end position="138"/>
    </location>
</feature>